<feature type="modified residue" description="4-aspartylphosphate" evidence="2">
    <location>
        <position position="52"/>
    </location>
</feature>
<dbReference type="InterPro" id="IPR001789">
    <property type="entry name" value="Sig_transdc_resp-reg_receiver"/>
</dbReference>
<dbReference type="InterPro" id="IPR011006">
    <property type="entry name" value="CheY-like_superfamily"/>
</dbReference>
<dbReference type="PATRIC" id="fig|1727163.4.peg.3432"/>
<dbReference type="AlphaFoldDB" id="A0A142ESB9"/>
<feature type="domain" description="Response regulatory" evidence="3">
    <location>
        <begin position="2"/>
        <end position="118"/>
    </location>
</feature>
<keyword evidence="5" id="KW-1185">Reference proteome</keyword>
<sequence length="119" mass="13612">MKVLLVDDDSIHLMILKRIFEQHFADVCVAKNGKEALRILEIDSSFQVILTDIIMPEMNGIELVSYIKESHHISQIPVIGFTSGDLEKFRKEVSDDFHHLVSKTQDFYQLVDLARLAVA</sequence>
<dbReference type="KEGG" id="alm:AO498_16345"/>
<dbReference type="SMART" id="SM00448">
    <property type="entry name" value="REC"/>
    <property type="match status" value="1"/>
</dbReference>
<dbReference type="InterPro" id="IPR050595">
    <property type="entry name" value="Bact_response_regulator"/>
</dbReference>
<gene>
    <name evidence="4" type="ORF">AO498_16345</name>
</gene>
<evidence type="ECO:0000256" key="2">
    <source>
        <dbReference type="PROSITE-ProRule" id="PRU00169"/>
    </source>
</evidence>
<organism evidence="4 5">
    <name type="scientific">Algoriphagus sanaruensis</name>
    <dbReference type="NCBI Taxonomy" id="1727163"/>
    <lineage>
        <taxon>Bacteria</taxon>
        <taxon>Pseudomonadati</taxon>
        <taxon>Bacteroidota</taxon>
        <taxon>Cytophagia</taxon>
        <taxon>Cytophagales</taxon>
        <taxon>Cyclobacteriaceae</taxon>
        <taxon>Algoriphagus</taxon>
    </lineage>
</organism>
<dbReference type="RefSeq" id="WP_067549965.1">
    <property type="nucleotide sequence ID" value="NZ_CP012836.1"/>
</dbReference>
<dbReference type="Pfam" id="PF00072">
    <property type="entry name" value="Response_reg"/>
    <property type="match status" value="1"/>
</dbReference>
<proteinExistence type="predicted"/>
<dbReference type="EMBL" id="CP012836">
    <property type="protein sequence ID" value="AMQ58024.1"/>
    <property type="molecule type" value="Genomic_DNA"/>
</dbReference>
<dbReference type="SUPFAM" id="SSF52172">
    <property type="entry name" value="CheY-like"/>
    <property type="match status" value="1"/>
</dbReference>
<reference evidence="5" key="1">
    <citation type="submission" date="2015-09" db="EMBL/GenBank/DDBJ databases">
        <title>Complete sequence of Algoriphagus sp. M8-2.</title>
        <authorList>
            <person name="Shintani M."/>
        </authorList>
    </citation>
    <scope>NUCLEOTIDE SEQUENCE [LARGE SCALE GENOMIC DNA]</scope>
    <source>
        <strain evidence="5">M8-2</strain>
    </source>
</reference>
<name>A0A142ESB9_9BACT</name>
<dbReference type="STRING" id="1727163.AO498_16345"/>
<evidence type="ECO:0000259" key="3">
    <source>
        <dbReference type="PROSITE" id="PS50110"/>
    </source>
</evidence>
<evidence type="ECO:0000313" key="4">
    <source>
        <dbReference type="EMBL" id="AMQ58024.1"/>
    </source>
</evidence>
<dbReference type="OrthoDB" id="7631574at2"/>
<dbReference type="PROSITE" id="PS50110">
    <property type="entry name" value="RESPONSE_REGULATORY"/>
    <property type="match status" value="1"/>
</dbReference>
<accession>A0A142ESB9</accession>
<dbReference type="GO" id="GO:0000160">
    <property type="term" value="P:phosphorelay signal transduction system"/>
    <property type="evidence" value="ECO:0007669"/>
    <property type="project" value="InterPro"/>
</dbReference>
<dbReference type="Gene3D" id="3.40.50.2300">
    <property type="match status" value="1"/>
</dbReference>
<evidence type="ECO:0000256" key="1">
    <source>
        <dbReference type="ARBA" id="ARBA00022553"/>
    </source>
</evidence>
<dbReference type="Proteomes" id="UP000073816">
    <property type="component" value="Chromosome"/>
</dbReference>
<keyword evidence="1 2" id="KW-0597">Phosphoprotein</keyword>
<dbReference type="CDD" id="cd17546">
    <property type="entry name" value="REC_hyHK_CKI1_RcsC-like"/>
    <property type="match status" value="1"/>
</dbReference>
<dbReference type="PANTHER" id="PTHR44591">
    <property type="entry name" value="STRESS RESPONSE REGULATOR PROTEIN 1"/>
    <property type="match status" value="1"/>
</dbReference>
<reference evidence="4 5" key="2">
    <citation type="journal article" date="2016" name="Genome Announc.">
        <title>Complete Genome Sequence of Algoriphagus sp. Strain M8-2, Isolated from a Brackish Lake.</title>
        <authorList>
            <person name="Muraguchi Y."/>
            <person name="Kushimoto K."/>
            <person name="Ohtsubo Y."/>
            <person name="Suzuki T."/>
            <person name="Dohra H."/>
            <person name="Kimbara K."/>
            <person name="Shintani M."/>
        </authorList>
    </citation>
    <scope>NUCLEOTIDE SEQUENCE [LARGE SCALE GENOMIC DNA]</scope>
    <source>
        <strain evidence="4 5">M8-2</strain>
    </source>
</reference>
<protein>
    <recommendedName>
        <fullName evidence="3">Response regulatory domain-containing protein</fullName>
    </recommendedName>
</protein>
<evidence type="ECO:0000313" key="5">
    <source>
        <dbReference type="Proteomes" id="UP000073816"/>
    </source>
</evidence>
<dbReference type="PANTHER" id="PTHR44591:SF3">
    <property type="entry name" value="RESPONSE REGULATORY DOMAIN-CONTAINING PROTEIN"/>
    <property type="match status" value="1"/>
</dbReference>